<evidence type="ECO:0000313" key="4">
    <source>
        <dbReference type="Proteomes" id="UP000270021"/>
    </source>
</evidence>
<protein>
    <submittedName>
        <fullName evidence="3">TrkA family potassium uptake protein</fullName>
    </submittedName>
</protein>
<evidence type="ECO:0000259" key="1">
    <source>
        <dbReference type="PROSITE" id="PS51201"/>
    </source>
</evidence>
<dbReference type="PANTHER" id="PTHR43833">
    <property type="entry name" value="POTASSIUM CHANNEL PROTEIN 2-RELATED-RELATED"/>
    <property type="match status" value="1"/>
</dbReference>
<dbReference type="SUPFAM" id="SSF51735">
    <property type="entry name" value="NAD(P)-binding Rossmann-fold domains"/>
    <property type="match status" value="1"/>
</dbReference>
<dbReference type="InterPro" id="IPR036721">
    <property type="entry name" value="RCK_C_sf"/>
</dbReference>
<dbReference type="InterPro" id="IPR036291">
    <property type="entry name" value="NAD(P)-bd_dom_sf"/>
</dbReference>
<gene>
    <name evidence="3" type="ORF">EJO69_06355</name>
</gene>
<dbReference type="Gene3D" id="3.40.50.720">
    <property type="entry name" value="NAD(P)-binding Rossmann-like Domain"/>
    <property type="match status" value="1"/>
</dbReference>
<evidence type="ECO:0000259" key="2">
    <source>
        <dbReference type="PROSITE" id="PS51202"/>
    </source>
</evidence>
<feature type="domain" description="RCK C-terminal" evidence="2">
    <location>
        <begin position="140"/>
        <end position="222"/>
    </location>
</feature>
<reference evidence="3 4" key="1">
    <citation type="submission" date="2018-12" db="EMBL/GenBank/DDBJ databases">
        <title>Complete genome sequence of Flaviflexus salsibiostraticola KCTC 33148.</title>
        <authorList>
            <person name="Bae J.-W."/>
        </authorList>
    </citation>
    <scope>NUCLEOTIDE SEQUENCE [LARGE SCALE GENOMIC DNA]</scope>
    <source>
        <strain evidence="3 4">KCTC 33148</strain>
    </source>
</reference>
<keyword evidence="4" id="KW-1185">Reference proteome</keyword>
<dbReference type="KEGG" id="fsl:EJO69_06355"/>
<dbReference type="RefSeq" id="WP_126040315.1">
    <property type="nucleotide sequence ID" value="NZ_CP034438.1"/>
</dbReference>
<dbReference type="PANTHER" id="PTHR43833:SF7">
    <property type="entry name" value="KTR SYSTEM POTASSIUM UPTAKE PROTEIN C"/>
    <property type="match status" value="1"/>
</dbReference>
<dbReference type="InterPro" id="IPR006037">
    <property type="entry name" value="RCK_C"/>
</dbReference>
<dbReference type="InterPro" id="IPR050721">
    <property type="entry name" value="Trk_Ktr_HKT_K-transport"/>
</dbReference>
<dbReference type="SUPFAM" id="SSF116726">
    <property type="entry name" value="TrkA C-terminal domain-like"/>
    <property type="match status" value="1"/>
</dbReference>
<dbReference type="Proteomes" id="UP000270021">
    <property type="component" value="Chromosome"/>
</dbReference>
<dbReference type="Gene3D" id="3.30.70.1450">
    <property type="entry name" value="Regulator of K+ conductance, C-terminal domain"/>
    <property type="match status" value="1"/>
</dbReference>
<dbReference type="OrthoDB" id="9776294at2"/>
<dbReference type="PROSITE" id="PS51202">
    <property type="entry name" value="RCK_C"/>
    <property type="match status" value="1"/>
</dbReference>
<dbReference type="GO" id="GO:0006813">
    <property type="term" value="P:potassium ion transport"/>
    <property type="evidence" value="ECO:0007669"/>
    <property type="project" value="InterPro"/>
</dbReference>
<evidence type="ECO:0000313" key="3">
    <source>
        <dbReference type="EMBL" id="AZN29972.1"/>
    </source>
</evidence>
<dbReference type="PROSITE" id="PS51201">
    <property type="entry name" value="RCK_N"/>
    <property type="match status" value="1"/>
</dbReference>
<dbReference type="Pfam" id="PF02254">
    <property type="entry name" value="TrkA_N"/>
    <property type="match status" value="1"/>
</dbReference>
<proteinExistence type="predicted"/>
<sequence length="222" mass="24499">MSRKSQDRLGAVLVIGLGRFGSAVAFTLAEQGREVLAVEKDPQLAAQWSHRFTVIEADSTSKEALEQLGAKDFNVAVVGIGSSLEASVLTTANLVEMGIPEIWAKATSRDHGRILEKIGAHRRVFPEFDAGRRVAHMVAGRMIDYIEMEDSFTIVKMRPPFDLRGFTIGEAKVRERYGVNIIGVKSPHEPFEYATAETRIGEDDIIIVSGNVELLDEFAARR</sequence>
<dbReference type="AlphaFoldDB" id="A0A3S8Z8V7"/>
<dbReference type="GO" id="GO:0008324">
    <property type="term" value="F:monoatomic cation transmembrane transporter activity"/>
    <property type="evidence" value="ECO:0007669"/>
    <property type="project" value="InterPro"/>
</dbReference>
<dbReference type="Pfam" id="PF02080">
    <property type="entry name" value="TrkA_C"/>
    <property type="match status" value="1"/>
</dbReference>
<dbReference type="InterPro" id="IPR003148">
    <property type="entry name" value="RCK_N"/>
</dbReference>
<name>A0A3S8Z8V7_9ACTO</name>
<accession>A0A3S8Z8V7</accession>
<organism evidence="3 4">
    <name type="scientific">Flaviflexus salsibiostraticola</name>
    <dbReference type="NCBI Taxonomy" id="1282737"/>
    <lineage>
        <taxon>Bacteria</taxon>
        <taxon>Bacillati</taxon>
        <taxon>Actinomycetota</taxon>
        <taxon>Actinomycetes</taxon>
        <taxon>Actinomycetales</taxon>
        <taxon>Actinomycetaceae</taxon>
        <taxon>Flaviflexus</taxon>
    </lineage>
</organism>
<feature type="domain" description="RCK N-terminal" evidence="1">
    <location>
        <begin position="9"/>
        <end position="125"/>
    </location>
</feature>
<dbReference type="EMBL" id="CP034438">
    <property type="protein sequence ID" value="AZN29972.1"/>
    <property type="molecule type" value="Genomic_DNA"/>
</dbReference>